<evidence type="ECO:0000313" key="2">
    <source>
        <dbReference type="Proteomes" id="UP000319817"/>
    </source>
</evidence>
<accession>A0A517NZ40</accession>
<organism evidence="1 2">
    <name type="scientific">Stieleria marina</name>
    <dbReference type="NCBI Taxonomy" id="1930275"/>
    <lineage>
        <taxon>Bacteria</taxon>
        <taxon>Pseudomonadati</taxon>
        <taxon>Planctomycetota</taxon>
        <taxon>Planctomycetia</taxon>
        <taxon>Pirellulales</taxon>
        <taxon>Pirellulaceae</taxon>
        <taxon>Stieleria</taxon>
    </lineage>
</organism>
<reference evidence="1 2" key="1">
    <citation type="submission" date="2019-02" db="EMBL/GenBank/DDBJ databases">
        <title>Deep-cultivation of Planctomycetes and their phenomic and genomic characterization uncovers novel biology.</title>
        <authorList>
            <person name="Wiegand S."/>
            <person name="Jogler M."/>
            <person name="Boedeker C."/>
            <person name="Pinto D."/>
            <person name="Vollmers J."/>
            <person name="Rivas-Marin E."/>
            <person name="Kohn T."/>
            <person name="Peeters S.H."/>
            <person name="Heuer A."/>
            <person name="Rast P."/>
            <person name="Oberbeckmann S."/>
            <person name="Bunk B."/>
            <person name="Jeske O."/>
            <person name="Meyerdierks A."/>
            <person name="Storesund J.E."/>
            <person name="Kallscheuer N."/>
            <person name="Luecker S."/>
            <person name="Lage O.M."/>
            <person name="Pohl T."/>
            <person name="Merkel B.J."/>
            <person name="Hornburger P."/>
            <person name="Mueller R.-W."/>
            <person name="Bruemmer F."/>
            <person name="Labrenz M."/>
            <person name="Spormann A.M."/>
            <person name="Op den Camp H."/>
            <person name="Overmann J."/>
            <person name="Amann R."/>
            <person name="Jetten M.S.M."/>
            <person name="Mascher T."/>
            <person name="Medema M.H."/>
            <person name="Devos D.P."/>
            <person name="Kaster A.-K."/>
            <person name="Ovreas L."/>
            <person name="Rohde M."/>
            <person name="Galperin M.Y."/>
            <person name="Jogler C."/>
        </authorList>
    </citation>
    <scope>NUCLEOTIDE SEQUENCE [LARGE SCALE GENOMIC DNA]</scope>
    <source>
        <strain evidence="1 2">K23_9</strain>
    </source>
</reference>
<sequence>MVVATVTTGRGTSVAVGSINTSARGLRAVVFALLIPALLGAGLNLSCCSSSQSAEPKSIGNPFSGLSSSSQRKQVLASLPMNRLTPQARKRITSIAKSPTIYRRLPTQAIDCDRDMFLFLTRNSETLVGLWDLMGITQVQTRRTGKYQLEAQDGAGTTCTVDLIYGDSNLHIFVADGMYDGKMTAKPIKGSGVFVLRSGYAKSASGSTTVTGTLDVFVQFHGIGTDLIVRTLSGVIGRSADSNFTETARFIGQVSQASAKNPPAMVDVAGRLPQVDDVTKKQFAEVIAGVAARTTLPSRAAEPNVNVQPPRTAVRTLTRRTK</sequence>
<dbReference type="Proteomes" id="UP000319817">
    <property type="component" value="Chromosome"/>
</dbReference>
<protein>
    <submittedName>
        <fullName evidence="1">Uncharacterized protein</fullName>
    </submittedName>
</protein>
<evidence type="ECO:0000313" key="1">
    <source>
        <dbReference type="EMBL" id="QDT12389.1"/>
    </source>
</evidence>
<gene>
    <name evidence="1" type="ORF">K239x_43990</name>
</gene>
<dbReference type="AlphaFoldDB" id="A0A517NZ40"/>
<proteinExistence type="predicted"/>
<keyword evidence="2" id="KW-1185">Reference proteome</keyword>
<name>A0A517NZ40_9BACT</name>
<dbReference type="EMBL" id="CP036526">
    <property type="protein sequence ID" value="QDT12389.1"/>
    <property type="molecule type" value="Genomic_DNA"/>
</dbReference>